<evidence type="ECO:0000313" key="2">
    <source>
        <dbReference type="Proteomes" id="UP001595882"/>
    </source>
</evidence>
<keyword evidence="2" id="KW-1185">Reference proteome</keyword>
<dbReference type="Proteomes" id="UP001595882">
    <property type="component" value="Unassembled WGS sequence"/>
</dbReference>
<reference evidence="2" key="1">
    <citation type="journal article" date="2019" name="Int. J. Syst. Evol. Microbiol.">
        <title>The Global Catalogue of Microorganisms (GCM) 10K type strain sequencing project: providing services to taxonomists for standard genome sequencing and annotation.</title>
        <authorList>
            <consortium name="The Broad Institute Genomics Platform"/>
            <consortium name="The Broad Institute Genome Sequencing Center for Infectious Disease"/>
            <person name="Wu L."/>
            <person name="Ma J."/>
        </authorList>
    </citation>
    <scope>NUCLEOTIDE SEQUENCE [LARGE SCALE GENOMIC DNA]</scope>
    <source>
        <strain evidence="2">CCUG 37865</strain>
    </source>
</reference>
<organism evidence="1 2">
    <name type="scientific">Gracilibacillus xinjiangensis</name>
    <dbReference type="NCBI Taxonomy" id="1193282"/>
    <lineage>
        <taxon>Bacteria</taxon>
        <taxon>Bacillati</taxon>
        <taxon>Bacillota</taxon>
        <taxon>Bacilli</taxon>
        <taxon>Bacillales</taxon>
        <taxon>Bacillaceae</taxon>
        <taxon>Gracilibacillus</taxon>
    </lineage>
</organism>
<accession>A0ABV8WUY7</accession>
<gene>
    <name evidence="1" type="ORF">ACFOY7_09405</name>
</gene>
<protein>
    <submittedName>
        <fullName evidence="1">Uncharacterized protein</fullName>
    </submittedName>
</protein>
<dbReference type="RefSeq" id="WP_390251689.1">
    <property type="nucleotide sequence ID" value="NZ_JBHSDT010000004.1"/>
</dbReference>
<name>A0ABV8WUY7_9BACI</name>
<comment type="caution">
    <text evidence="1">The sequence shown here is derived from an EMBL/GenBank/DDBJ whole genome shotgun (WGS) entry which is preliminary data.</text>
</comment>
<evidence type="ECO:0000313" key="1">
    <source>
        <dbReference type="EMBL" id="MFC4403294.1"/>
    </source>
</evidence>
<proteinExistence type="predicted"/>
<sequence length="73" mass="8459">MDSINNGKKSVHVNERKSHLLYGLSKMKVTHTADGRNIENCSLYTLEYTYIQEKIKRGGIVEWQPTPEKEGRH</sequence>
<dbReference type="EMBL" id="JBHSDT010000004">
    <property type="protein sequence ID" value="MFC4403294.1"/>
    <property type="molecule type" value="Genomic_DNA"/>
</dbReference>